<keyword evidence="10 17" id="KW-1133">Transmembrane helix</keyword>
<evidence type="ECO:0000256" key="3">
    <source>
        <dbReference type="ARBA" id="ARBA00022475"/>
    </source>
</evidence>
<keyword evidence="3" id="KW-1003">Cell membrane</keyword>
<keyword evidence="2" id="KW-0813">Transport</keyword>
<evidence type="ECO:0000256" key="5">
    <source>
        <dbReference type="ARBA" id="ARBA00022673"/>
    </source>
</evidence>
<dbReference type="PANTHER" id="PTHR45628:SF3">
    <property type="entry name" value="VOLTAGE-DEPENDENT P_Q-TYPE CALCIUM CHANNEL SUBUNIT ALPHA-1A"/>
    <property type="match status" value="1"/>
</dbReference>
<evidence type="ECO:0000256" key="2">
    <source>
        <dbReference type="ARBA" id="ARBA00022448"/>
    </source>
</evidence>
<keyword evidence="20" id="KW-1185">Reference proteome</keyword>
<keyword evidence="5" id="KW-0107">Calcium channel</keyword>
<keyword evidence="4" id="KW-0109">Calcium transport</keyword>
<comment type="catalytic activity">
    <reaction evidence="15">
        <text>Ca(2+)(in) = Ca(2+)(out)</text>
        <dbReference type="Rhea" id="RHEA:29671"/>
        <dbReference type="ChEBI" id="CHEBI:29108"/>
    </reaction>
</comment>
<feature type="compositionally biased region" description="Basic and acidic residues" evidence="16">
    <location>
        <begin position="285"/>
        <end position="294"/>
    </location>
</feature>
<dbReference type="OrthoDB" id="431720at2759"/>
<sequence>MARFGEPGVPGGGSVARGGSRQGTQRVYKQSMAQRARTMALYNPIPVRQNCLTVNRSLFLFSEDNLVRNILSTVGSEFDLRTLRAVRVLRPLKLVSGIPSLQVVLKSIMKAMIPLLQIGVLLFVAILMFAIIGLEFYSGKFHKASKEVAEVSPLTAANLSIAAKEQQRNSKAPKSVWEQRTSEIRRQNLMTSREALYNELDSEDHWKQTNCHNHSDMKTHLDRPLVVNPQENRNNNTNKPRPEELGQHERNISPPPSYQPRPRHRHCSHTQEDRDRKHRRHHHSNHGDRFGRKERSCSHYSRNVAVVTVVGVAGEALPYVCLLIAILFFIYAIIGMQMLNLFVAVIMDNFEYLTRDSSILGPHHLDEYVRIWAEYDPAAWTMQTSHRNAAAPAVTPGLPGPRWGPVRGRSIGGHRVTVGAVACAGMIMGNEDACEMHRNTTKRISAMQTSAMLLCVSACCGF</sequence>
<evidence type="ECO:0000256" key="11">
    <source>
        <dbReference type="ARBA" id="ARBA00023065"/>
    </source>
</evidence>
<dbReference type="Pfam" id="PF00520">
    <property type="entry name" value="Ion_trans"/>
    <property type="match status" value="1"/>
</dbReference>
<feature type="transmembrane region" description="Helical" evidence="17">
    <location>
        <begin position="323"/>
        <end position="347"/>
    </location>
</feature>
<evidence type="ECO:0000256" key="13">
    <source>
        <dbReference type="ARBA" id="ARBA00023157"/>
    </source>
</evidence>
<dbReference type="Proteomes" id="UP000319801">
    <property type="component" value="Unassembled WGS sequence"/>
</dbReference>
<evidence type="ECO:0000256" key="16">
    <source>
        <dbReference type="SAM" id="MobiDB-lite"/>
    </source>
</evidence>
<keyword evidence="6 17" id="KW-0812">Transmembrane</keyword>
<keyword evidence="11" id="KW-0406">Ion transport</keyword>
<evidence type="ECO:0000256" key="7">
    <source>
        <dbReference type="ARBA" id="ARBA00022737"/>
    </source>
</evidence>
<feature type="compositionally biased region" description="Polar residues" evidence="16">
    <location>
        <begin position="229"/>
        <end position="239"/>
    </location>
</feature>
<evidence type="ECO:0000313" key="19">
    <source>
        <dbReference type="EMBL" id="TUB36341.1"/>
    </source>
</evidence>
<dbReference type="InterPro" id="IPR005821">
    <property type="entry name" value="Ion_trans_dom"/>
</dbReference>
<dbReference type="Gene3D" id="1.10.238.10">
    <property type="entry name" value="EF-hand"/>
    <property type="match status" value="1"/>
</dbReference>
<dbReference type="GO" id="GO:0008331">
    <property type="term" value="F:high voltage-gated calcium channel activity"/>
    <property type="evidence" value="ECO:0007669"/>
    <property type="project" value="TreeGrafter"/>
</dbReference>
<keyword evidence="9" id="KW-0851">Voltage-gated channel</keyword>
<evidence type="ECO:0000313" key="20">
    <source>
        <dbReference type="Proteomes" id="UP000319801"/>
    </source>
</evidence>
<dbReference type="GO" id="GO:0045202">
    <property type="term" value="C:synapse"/>
    <property type="evidence" value="ECO:0007669"/>
    <property type="project" value="GOC"/>
</dbReference>
<dbReference type="PANTHER" id="PTHR45628">
    <property type="entry name" value="VOLTAGE-DEPENDENT CALCIUM CHANNEL TYPE A SUBUNIT ALPHA-1"/>
    <property type="match status" value="1"/>
</dbReference>
<protein>
    <submittedName>
        <fullName evidence="19">Voltage-dependent P/Q-type calcium channel subunit alpha-1A</fullName>
    </submittedName>
</protein>
<gene>
    <name evidence="19" type="ORF">Baya_16666</name>
</gene>
<feature type="region of interest" description="Disordered" evidence="16">
    <location>
        <begin position="1"/>
        <end position="25"/>
    </location>
</feature>
<dbReference type="Gene3D" id="1.10.287.70">
    <property type="match status" value="1"/>
</dbReference>
<dbReference type="SUPFAM" id="SSF81324">
    <property type="entry name" value="Voltage-gated potassium channels"/>
    <property type="match status" value="1"/>
</dbReference>
<dbReference type="GO" id="GO:0043025">
    <property type="term" value="C:neuronal cell body"/>
    <property type="evidence" value="ECO:0007669"/>
    <property type="project" value="TreeGrafter"/>
</dbReference>
<organism evidence="19 20">
    <name type="scientific">Bagarius yarrelli</name>
    <name type="common">Goonch</name>
    <name type="synonym">Bagrus yarrelli</name>
    <dbReference type="NCBI Taxonomy" id="175774"/>
    <lineage>
        <taxon>Eukaryota</taxon>
        <taxon>Metazoa</taxon>
        <taxon>Chordata</taxon>
        <taxon>Craniata</taxon>
        <taxon>Vertebrata</taxon>
        <taxon>Euteleostomi</taxon>
        <taxon>Actinopterygii</taxon>
        <taxon>Neopterygii</taxon>
        <taxon>Teleostei</taxon>
        <taxon>Ostariophysi</taxon>
        <taxon>Siluriformes</taxon>
        <taxon>Sisoridae</taxon>
        <taxon>Sisorinae</taxon>
        <taxon>Bagarius</taxon>
    </lineage>
</organism>
<evidence type="ECO:0000256" key="14">
    <source>
        <dbReference type="ARBA" id="ARBA00023303"/>
    </source>
</evidence>
<dbReference type="GO" id="GO:0005891">
    <property type="term" value="C:voltage-gated calcium channel complex"/>
    <property type="evidence" value="ECO:0007669"/>
    <property type="project" value="TreeGrafter"/>
</dbReference>
<dbReference type="GO" id="GO:0007268">
    <property type="term" value="P:chemical synaptic transmission"/>
    <property type="evidence" value="ECO:0007669"/>
    <property type="project" value="TreeGrafter"/>
</dbReference>
<feature type="domain" description="Ion transport" evidence="18">
    <location>
        <begin position="75"/>
        <end position="175"/>
    </location>
</feature>
<dbReference type="InterPro" id="IPR050599">
    <property type="entry name" value="VDCC_alpha-1_subunit"/>
</dbReference>
<evidence type="ECO:0000256" key="12">
    <source>
        <dbReference type="ARBA" id="ARBA00023136"/>
    </source>
</evidence>
<keyword evidence="8" id="KW-0106">Calcium</keyword>
<evidence type="ECO:0000256" key="4">
    <source>
        <dbReference type="ARBA" id="ARBA00022568"/>
    </source>
</evidence>
<comment type="subcellular location">
    <subcellularLocation>
        <location evidence="1">Cell membrane</location>
        <topology evidence="1">Multi-pass membrane protein</topology>
    </subcellularLocation>
</comment>
<keyword evidence="13" id="KW-1015">Disulfide bond</keyword>
<evidence type="ECO:0000256" key="15">
    <source>
        <dbReference type="ARBA" id="ARBA00036634"/>
    </source>
</evidence>
<proteinExistence type="predicted"/>
<feature type="compositionally biased region" description="Basic and acidic residues" evidence="16">
    <location>
        <begin position="240"/>
        <end position="251"/>
    </location>
</feature>
<accession>A0A556VW35</accession>
<reference evidence="19 20" key="1">
    <citation type="journal article" date="2019" name="Genome Biol. Evol.">
        <title>Whole-Genome Sequencing of the Giant Devil Catfish, Bagarius yarrelli.</title>
        <authorList>
            <person name="Jiang W."/>
            <person name="Lv Y."/>
            <person name="Cheng L."/>
            <person name="Yang K."/>
            <person name="Chao B."/>
            <person name="Wang X."/>
            <person name="Li Y."/>
            <person name="Pan X."/>
            <person name="You X."/>
            <person name="Zhang Y."/>
            <person name="Yang J."/>
            <person name="Li J."/>
            <person name="Zhang X."/>
            <person name="Liu S."/>
            <person name="Sun C."/>
            <person name="Yang J."/>
            <person name="Shi Q."/>
        </authorList>
    </citation>
    <scope>NUCLEOTIDE SEQUENCE [LARGE SCALE GENOMIC DNA]</scope>
    <source>
        <strain evidence="19">JWS20170419001</strain>
        <tissue evidence="19">Muscle</tissue>
    </source>
</reference>
<name>A0A556VW35_BAGYA</name>
<dbReference type="EMBL" id="VCAZ01000332">
    <property type="protein sequence ID" value="TUB36341.1"/>
    <property type="molecule type" value="Genomic_DNA"/>
</dbReference>
<evidence type="ECO:0000256" key="10">
    <source>
        <dbReference type="ARBA" id="ARBA00022989"/>
    </source>
</evidence>
<evidence type="ECO:0000256" key="9">
    <source>
        <dbReference type="ARBA" id="ARBA00022882"/>
    </source>
</evidence>
<feature type="region of interest" description="Disordered" evidence="16">
    <location>
        <begin position="225"/>
        <end position="294"/>
    </location>
</feature>
<dbReference type="AlphaFoldDB" id="A0A556VW35"/>
<evidence type="ECO:0000256" key="6">
    <source>
        <dbReference type="ARBA" id="ARBA00022692"/>
    </source>
</evidence>
<feature type="transmembrane region" description="Helical" evidence="17">
    <location>
        <begin position="115"/>
        <end position="137"/>
    </location>
</feature>
<evidence type="ECO:0000256" key="1">
    <source>
        <dbReference type="ARBA" id="ARBA00004651"/>
    </source>
</evidence>
<keyword evidence="12 17" id="KW-0472">Membrane</keyword>
<keyword evidence="7" id="KW-0677">Repeat</keyword>
<keyword evidence="14" id="KW-0407">Ion channel</keyword>
<evidence type="ECO:0000256" key="17">
    <source>
        <dbReference type="SAM" id="Phobius"/>
    </source>
</evidence>
<evidence type="ECO:0000259" key="18">
    <source>
        <dbReference type="Pfam" id="PF00520"/>
    </source>
</evidence>
<feature type="transmembrane region" description="Helical" evidence="17">
    <location>
        <begin position="300"/>
        <end position="317"/>
    </location>
</feature>
<comment type="caution">
    <text evidence="19">The sequence shown here is derived from an EMBL/GenBank/DDBJ whole genome shotgun (WGS) entry which is preliminary data.</text>
</comment>
<evidence type="ECO:0000256" key="8">
    <source>
        <dbReference type="ARBA" id="ARBA00022837"/>
    </source>
</evidence>
<dbReference type="GO" id="GO:0098703">
    <property type="term" value="P:calcium ion import across plasma membrane"/>
    <property type="evidence" value="ECO:0007669"/>
    <property type="project" value="TreeGrafter"/>
</dbReference>